<accession>A0A9X1MUE8</accession>
<dbReference type="Pfam" id="PF13477">
    <property type="entry name" value="Glyco_trans_4_2"/>
    <property type="match status" value="1"/>
</dbReference>
<dbReference type="GO" id="GO:0016757">
    <property type="term" value="F:glycosyltransferase activity"/>
    <property type="evidence" value="ECO:0007669"/>
    <property type="project" value="InterPro"/>
</dbReference>
<dbReference type="RefSeq" id="WP_230607790.1">
    <property type="nucleotide sequence ID" value="NZ_JAJNAG010000002.1"/>
</dbReference>
<dbReference type="InterPro" id="IPR028098">
    <property type="entry name" value="Glyco_trans_4-like_N"/>
</dbReference>
<name>A0A9X1MUE8_9GAMM</name>
<proteinExistence type="predicted"/>
<dbReference type="EMBL" id="JAJNAG010000002">
    <property type="protein sequence ID" value="MCD1124780.1"/>
    <property type="molecule type" value="Genomic_DNA"/>
</dbReference>
<feature type="domain" description="Glycosyltransferase subfamily 4-like N-terminal" evidence="2">
    <location>
        <begin position="5"/>
        <end position="152"/>
    </location>
</feature>
<dbReference type="Pfam" id="PF00534">
    <property type="entry name" value="Glycos_transf_1"/>
    <property type="match status" value="1"/>
</dbReference>
<evidence type="ECO:0000259" key="2">
    <source>
        <dbReference type="Pfam" id="PF13477"/>
    </source>
</evidence>
<evidence type="ECO:0000313" key="4">
    <source>
        <dbReference type="Proteomes" id="UP001139171"/>
    </source>
</evidence>
<evidence type="ECO:0000259" key="1">
    <source>
        <dbReference type="Pfam" id="PF00534"/>
    </source>
</evidence>
<dbReference type="GO" id="GO:1901135">
    <property type="term" value="P:carbohydrate derivative metabolic process"/>
    <property type="evidence" value="ECO:0007669"/>
    <property type="project" value="UniProtKB-ARBA"/>
</dbReference>
<reference evidence="3" key="1">
    <citation type="submission" date="2021-11" db="EMBL/GenBank/DDBJ databases">
        <title>Jinshanibacter sp. isolated from one year old Eriocheir sinensis.</title>
        <authorList>
            <person name="Li J.-Y."/>
            <person name="He W."/>
            <person name="Gao T.-H."/>
        </authorList>
    </citation>
    <scope>NUCLEOTIDE SEQUENCE</scope>
    <source>
        <strain evidence="3">LJY008</strain>
    </source>
</reference>
<sequence length="372" mass="41632">MKRLMFILNVDTFFISHRLPIAIAAMNNGYEVHLVCQFTDRQEYISDLGIKTHPIKMSRCGMNILSEALSFLSILNAIRNNVPDIIHLVTIKPVIYGGLASKLLRIKKVVAAISGLGYVFLAEGLKAKLLRFFLIRIYKLSINGKRITVIFQNNDDKSLFVKLGIINPKQSVLIRGSGVDLEQYHVVDEPVSAKPTAMFIGRLLKDKGVYEFVEAAKILKFRNVNVRMVLLGDFDDNPKSIKPVEVNNWKSIELVEHWGYTNDVPLAISKSNIVVLPSYREGLPKCLIEAAACARSIITTDVPGCRDAIIPNNTGLLVPVRDAMSLANAIEELLLNPDRRKKMGNEGRLFAEGVFDINIVIQSHLNIYNNGY</sequence>
<feature type="domain" description="Glycosyl transferase family 1" evidence="1">
    <location>
        <begin position="192"/>
        <end position="348"/>
    </location>
</feature>
<comment type="caution">
    <text evidence="3">The sequence shown here is derived from an EMBL/GenBank/DDBJ whole genome shotgun (WGS) entry which is preliminary data.</text>
</comment>
<gene>
    <name evidence="3" type="ORF">LPW36_01805</name>
</gene>
<dbReference type="Gene3D" id="3.40.50.2000">
    <property type="entry name" value="Glycogen Phosphorylase B"/>
    <property type="match status" value="2"/>
</dbReference>
<dbReference type="Proteomes" id="UP001139171">
    <property type="component" value="Unassembled WGS sequence"/>
</dbReference>
<dbReference type="PANTHER" id="PTHR12526:SF638">
    <property type="entry name" value="SPORE COAT PROTEIN SA"/>
    <property type="match status" value="1"/>
</dbReference>
<organism evidence="3 4">
    <name type="scientific">Limnobaculum eriocheiris</name>
    <dbReference type="NCBI Taxonomy" id="2897391"/>
    <lineage>
        <taxon>Bacteria</taxon>
        <taxon>Pseudomonadati</taxon>
        <taxon>Pseudomonadota</taxon>
        <taxon>Gammaproteobacteria</taxon>
        <taxon>Enterobacterales</taxon>
        <taxon>Budviciaceae</taxon>
        <taxon>Limnobaculum</taxon>
    </lineage>
</organism>
<evidence type="ECO:0000313" key="3">
    <source>
        <dbReference type="EMBL" id="MCD1124780.1"/>
    </source>
</evidence>
<dbReference type="SUPFAM" id="SSF53756">
    <property type="entry name" value="UDP-Glycosyltransferase/glycogen phosphorylase"/>
    <property type="match status" value="1"/>
</dbReference>
<dbReference type="AlphaFoldDB" id="A0A9X1MUE8"/>
<dbReference type="PANTHER" id="PTHR12526">
    <property type="entry name" value="GLYCOSYLTRANSFERASE"/>
    <property type="match status" value="1"/>
</dbReference>
<keyword evidence="4" id="KW-1185">Reference proteome</keyword>
<dbReference type="CDD" id="cd03808">
    <property type="entry name" value="GT4_CapM-like"/>
    <property type="match status" value="1"/>
</dbReference>
<dbReference type="InterPro" id="IPR001296">
    <property type="entry name" value="Glyco_trans_1"/>
</dbReference>
<protein>
    <submittedName>
        <fullName evidence="3">Glycosyltransferase family 4 protein</fullName>
    </submittedName>
</protein>